<keyword evidence="5" id="KW-1185">Reference proteome</keyword>
<evidence type="ECO:0000256" key="2">
    <source>
        <dbReference type="SAM" id="Phobius"/>
    </source>
</evidence>
<evidence type="ECO:0000259" key="3">
    <source>
        <dbReference type="PROSITE" id="PS50041"/>
    </source>
</evidence>
<dbReference type="PROSITE" id="PS50041">
    <property type="entry name" value="C_TYPE_LECTIN_2"/>
    <property type="match status" value="1"/>
</dbReference>
<keyword evidence="2" id="KW-0812">Transmembrane</keyword>
<dbReference type="InterPro" id="IPR050111">
    <property type="entry name" value="C-type_lectin/snaclec_domain"/>
</dbReference>
<dbReference type="PANTHER" id="PTHR22803">
    <property type="entry name" value="MANNOSE, PHOSPHOLIPASE, LECTIN RECEPTOR RELATED"/>
    <property type="match status" value="1"/>
</dbReference>
<dbReference type="InParanoid" id="A0A3B5QTE0"/>
<dbReference type="Gene3D" id="3.10.100.10">
    <property type="entry name" value="Mannose-Binding Protein A, subunit A"/>
    <property type="match status" value="1"/>
</dbReference>
<evidence type="ECO:0000313" key="5">
    <source>
        <dbReference type="Proteomes" id="UP000002852"/>
    </source>
</evidence>
<dbReference type="InterPro" id="IPR016186">
    <property type="entry name" value="C-type_lectin-like/link_sf"/>
</dbReference>
<dbReference type="Proteomes" id="UP000002852">
    <property type="component" value="Unassembled WGS sequence"/>
</dbReference>
<dbReference type="SMART" id="SM00034">
    <property type="entry name" value="CLECT"/>
    <property type="match status" value="1"/>
</dbReference>
<proteinExistence type="predicted"/>
<dbReference type="InterPro" id="IPR016187">
    <property type="entry name" value="CTDL_fold"/>
</dbReference>
<dbReference type="Ensembl" id="ENSXMAT00000042274.1">
    <property type="protein sequence ID" value="ENSXMAP00000034488.1"/>
    <property type="gene ID" value="ENSXMAG00000026376.1"/>
</dbReference>
<feature type="transmembrane region" description="Helical" evidence="2">
    <location>
        <begin position="32"/>
        <end position="53"/>
    </location>
</feature>
<name>A0A3B5QTE0_XIPMA</name>
<organism evidence="4 5">
    <name type="scientific">Xiphophorus maculatus</name>
    <name type="common">Southern platyfish</name>
    <name type="synonym">Platypoecilus maculatus</name>
    <dbReference type="NCBI Taxonomy" id="8083"/>
    <lineage>
        <taxon>Eukaryota</taxon>
        <taxon>Metazoa</taxon>
        <taxon>Chordata</taxon>
        <taxon>Craniata</taxon>
        <taxon>Vertebrata</taxon>
        <taxon>Euteleostomi</taxon>
        <taxon>Actinopterygii</taxon>
        <taxon>Neopterygii</taxon>
        <taxon>Teleostei</taxon>
        <taxon>Neoteleostei</taxon>
        <taxon>Acanthomorphata</taxon>
        <taxon>Ovalentaria</taxon>
        <taxon>Atherinomorphae</taxon>
        <taxon>Cyprinodontiformes</taxon>
        <taxon>Poeciliidae</taxon>
        <taxon>Poeciliinae</taxon>
        <taxon>Xiphophorus</taxon>
    </lineage>
</organism>
<evidence type="ECO:0000256" key="1">
    <source>
        <dbReference type="SAM" id="Coils"/>
    </source>
</evidence>
<reference evidence="4" key="4">
    <citation type="submission" date="2025-09" db="UniProtKB">
        <authorList>
            <consortium name="Ensembl"/>
        </authorList>
    </citation>
    <scope>IDENTIFICATION</scope>
    <source>
        <strain evidence="4">JP 163 A</strain>
    </source>
</reference>
<protein>
    <submittedName>
        <fullName evidence="4">Low affinity immunoglobulin epsilon Fc receptor-like</fullName>
    </submittedName>
</protein>
<reference evidence="5" key="2">
    <citation type="journal article" date="2013" name="Nat. Genet.">
        <title>The genome of the platyfish, Xiphophorus maculatus, provides insights into evolutionary adaptation and several complex traits.</title>
        <authorList>
            <person name="Schartl M."/>
            <person name="Walter R.B."/>
            <person name="Shen Y."/>
            <person name="Garcia T."/>
            <person name="Catchen J."/>
            <person name="Amores A."/>
            <person name="Braasch I."/>
            <person name="Chalopin D."/>
            <person name="Volff J.N."/>
            <person name="Lesch K.P."/>
            <person name="Bisazza A."/>
            <person name="Minx P."/>
            <person name="Hillier L."/>
            <person name="Wilson R.K."/>
            <person name="Fuerstenberg S."/>
            <person name="Boore J."/>
            <person name="Searle S."/>
            <person name="Postlethwait J.H."/>
            <person name="Warren W.C."/>
        </authorList>
    </citation>
    <scope>NUCLEOTIDE SEQUENCE [LARGE SCALE GENOMIC DNA]</scope>
    <source>
        <strain evidence="5">JP 163 A</strain>
    </source>
</reference>
<keyword evidence="1" id="KW-0175">Coiled coil</keyword>
<feature type="domain" description="C-type lectin" evidence="3">
    <location>
        <begin position="201"/>
        <end position="341"/>
    </location>
</feature>
<dbReference type="Pfam" id="PF00059">
    <property type="entry name" value="Lectin_C"/>
    <property type="match status" value="1"/>
</dbReference>
<evidence type="ECO:0000313" key="4">
    <source>
        <dbReference type="Ensembl" id="ENSXMAP00000034488.1"/>
    </source>
</evidence>
<sequence length="348" mass="39934">MRSGTYRTSVTEHGPENKSATIVELKRILKPIWHLVLIGILSGILAMVVLIIISEWNTKQNMRMSIEQVKEEMKSNTEKLLEEKSRISEQLNLTNTNFSILVAEYERLLLEHLCNYTQLEKKVVSLHGVLSNALKSKEKVEREVNQLTSQLKSTQKNDQLTELENKKQRSFLSSTHLDYIWDLCDRTTLQCSRCLPGWTEHASRCFLLSNVEKTWEDARVDCLNYKGDLAVVLNAADQAFLTNLTFQFKKANPGMTFHSAWIGLQDMVKEGVHFWVNGERIKWDVIYWRPGEPNNAKADWDTEQAGEDCVSILPPDEVGPKGWLDSWDDITCLGKCHYICETDALILT</sequence>
<dbReference type="GeneTree" id="ENSGT01030000234575"/>
<keyword evidence="2" id="KW-0472">Membrane</keyword>
<dbReference type="SUPFAM" id="SSF56436">
    <property type="entry name" value="C-type lectin-like"/>
    <property type="match status" value="1"/>
</dbReference>
<dbReference type="InterPro" id="IPR001304">
    <property type="entry name" value="C-type_lectin-like"/>
</dbReference>
<dbReference type="AlphaFoldDB" id="A0A3B5QTE0"/>
<dbReference type="RefSeq" id="XP_023206310.1">
    <property type="nucleotide sequence ID" value="XM_023350542.1"/>
</dbReference>
<reference evidence="5" key="1">
    <citation type="submission" date="2012-01" db="EMBL/GenBank/DDBJ databases">
        <authorList>
            <person name="Walter R."/>
            <person name="Schartl M."/>
            <person name="Warren W."/>
        </authorList>
    </citation>
    <scope>NUCLEOTIDE SEQUENCE [LARGE SCALE GENOMIC DNA]</scope>
    <source>
        <strain evidence="5">JP 163 A</strain>
    </source>
</reference>
<reference evidence="4" key="3">
    <citation type="submission" date="2025-08" db="UniProtKB">
        <authorList>
            <consortium name="Ensembl"/>
        </authorList>
    </citation>
    <scope>IDENTIFICATION</scope>
    <source>
        <strain evidence="4">JP 163 A</strain>
    </source>
</reference>
<accession>A0A3B5QTE0</accession>
<dbReference type="GeneID" id="111611862"/>
<keyword evidence="2" id="KW-1133">Transmembrane helix</keyword>
<feature type="coiled-coil region" evidence="1">
    <location>
        <begin position="59"/>
        <end position="157"/>
    </location>
</feature>